<dbReference type="InterPro" id="IPR013766">
    <property type="entry name" value="Thioredoxin_domain"/>
</dbReference>
<gene>
    <name evidence="6" type="ORF">GGX14DRAFT_420245</name>
</gene>
<dbReference type="FunFam" id="3.40.30.10:FF:000245">
    <property type="entry name" value="Thioredoxin"/>
    <property type="match status" value="1"/>
</dbReference>
<proteinExistence type="predicted"/>
<keyword evidence="4" id="KW-0812">Transmembrane</keyword>
<sequence>MSITHIHSVSELNGHLSKSKDKLSVIDFHAQWCGPCHAIAPTFESLSRQYRNVNFFKCDVDAANDVAEMYRVSAMPTFIFLKGSTKVDQVRGADRAGLESALQRHSGAPSPGGGNAFSGRGQTLGGSSAPTDLSRDATATLNNAAAKFTKLDSQFQVFLALVGAYALFWYLSR</sequence>
<accession>A0AAD6YP77</accession>
<evidence type="ECO:0000256" key="4">
    <source>
        <dbReference type="SAM" id="Phobius"/>
    </source>
</evidence>
<feature type="domain" description="Thioredoxin" evidence="5">
    <location>
        <begin position="1"/>
        <end position="107"/>
    </location>
</feature>
<evidence type="ECO:0000259" key="5">
    <source>
        <dbReference type="PROSITE" id="PS51352"/>
    </source>
</evidence>
<dbReference type="AlphaFoldDB" id="A0AAD6YP77"/>
<evidence type="ECO:0000256" key="3">
    <source>
        <dbReference type="SAM" id="MobiDB-lite"/>
    </source>
</evidence>
<keyword evidence="2" id="KW-1015">Disulfide bond</keyword>
<dbReference type="InterPro" id="IPR017937">
    <property type="entry name" value="Thioredoxin_CS"/>
</dbReference>
<dbReference type="CDD" id="cd02947">
    <property type="entry name" value="TRX_family"/>
    <property type="match status" value="1"/>
</dbReference>
<feature type="transmembrane region" description="Helical" evidence="4">
    <location>
        <begin position="155"/>
        <end position="172"/>
    </location>
</feature>
<keyword evidence="4" id="KW-0472">Membrane</keyword>
<comment type="caution">
    <text evidence="6">The sequence shown here is derived from an EMBL/GenBank/DDBJ whole genome shotgun (WGS) entry which is preliminary data.</text>
</comment>
<dbReference type="Proteomes" id="UP001219525">
    <property type="component" value="Unassembled WGS sequence"/>
</dbReference>
<feature type="region of interest" description="Disordered" evidence="3">
    <location>
        <begin position="98"/>
        <end position="132"/>
    </location>
</feature>
<dbReference type="Gene3D" id="3.40.30.10">
    <property type="entry name" value="Glutaredoxin"/>
    <property type="match status" value="1"/>
</dbReference>
<dbReference type="PRINTS" id="PR00421">
    <property type="entry name" value="THIOREDOXIN"/>
</dbReference>
<organism evidence="6 7">
    <name type="scientific">Mycena pura</name>
    <dbReference type="NCBI Taxonomy" id="153505"/>
    <lineage>
        <taxon>Eukaryota</taxon>
        <taxon>Fungi</taxon>
        <taxon>Dikarya</taxon>
        <taxon>Basidiomycota</taxon>
        <taxon>Agaricomycotina</taxon>
        <taxon>Agaricomycetes</taxon>
        <taxon>Agaricomycetidae</taxon>
        <taxon>Agaricales</taxon>
        <taxon>Marasmiineae</taxon>
        <taxon>Mycenaceae</taxon>
        <taxon>Mycena</taxon>
    </lineage>
</organism>
<protein>
    <recommendedName>
        <fullName evidence="1">Thioredoxin</fullName>
    </recommendedName>
</protein>
<evidence type="ECO:0000313" key="6">
    <source>
        <dbReference type="EMBL" id="KAJ7225388.1"/>
    </source>
</evidence>
<keyword evidence="4" id="KW-1133">Transmembrane helix</keyword>
<keyword evidence="7" id="KW-1185">Reference proteome</keyword>
<evidence type="ECO:0000256" key="2">
    <source>
        <dbReference type="ARBA" id="ARBA00023157"/>
    </source>
</evidence>
<reference evidence="6" key="1">
    <citation type="submission" date="2023-03" db="EMBL/GenBank/DDBJ databases">
        <title>Massive genome expansion in bonnet fungi (Mycena s.s.) driven by repeated elements and novel gene families across ecological guilds.</title>
        <authorList>
            <consortium name="Lawrence Berkeley National Laboratory"/>
            <person name="Harder C.B."/>
            <person name="Miyauchi S."/>
            <person name="Viragh M."/>
            <person name="Kuo A."/>
            <person name="Thoen E."/>
            <person name="Andreopoulos B."/>
            <person name="Lu D."/>
            <person name="Skrede I."/>
            <person name="Drula E."/>
            <person name="Henrissat B."/>
            <person name="Morin E."/>
            <person name="Kohler A."/>
            <person name="Barry K."/>
            <person name="LaButti K."/>
            <person name="Morin E."/>
            <person name="Salamov A."/>
            <person name="Lipzen A."/>
            <person name="Mereny Z."/>
            <person name="Hegedus B."/>
            <person name="Baldrian P."/>
            <person name="Stursova M."/>
            <person name="Weitz H."/>
            <person name="Taylor A."/>
            <person name="Grigoriev I.V."/>
            <person name="Nagy L.G."/>
            <person name="Martin F."/>
            <person name="Kauserud H."/>
        </authorList>
    </citation>
    <scope>NUCLEOTIDE SEQUENCE</scope>
    <source>
        <strain evidence="6">9144</strain>
    </source>
</reference>
<dbReference type="PANTHER" id="PTHR46115">
    <property type="entry name" value="THIOREDOXIN-LIKE PROTEIN 1"/>
    <property type="match status" value="1"/>
</dbReference>
<name>A0AAD6YP77_9AGAR</name>
<dbReference type="PROSITE" id="PS51352">
    <property type="entry name" value="THIOREDOXIN_2"/>
    <property type="match status" value="1"/>
</dbReference>
<dbReference type="EMBL" id="JARJCW010000004">
    <property type="protein sequence ID" value="KAJ7225388.1"/>
    <property type="molecule type" value="Genomic_DNA"/>
</dbReference>
<evidence type="ECO:0000256" key="1">
    <source>
        <dbReference type="ARBA" id="ARBA00020570"/>
    </source>
</evidence>
<dbReference type="SUPFAM" id="SSF52833">
    <property type="entry name" value="Thioredoxin-like"/>
    <property type="match status" value="1"/>
</dbReference>
<dbReference type="PROSITE" id="PS00194">
    <property type="entry name" value="THIOREDOXIN_1"/>
    <property type="match status" value="1"/>
</dbReference>
<evidence type="ECO:0000313" key="7">
    <source>
        <dbReference type="Proteomes" id="UP001219525"/>
    </source>
</evidence>
<dbReference type="Pfam" id="PF00085">
    <property type="entry name" value="Thioredoxin"/>
    <property type="match status" value="1"/>
</dbReference>
<dbReference type="InterPro" id="IPR036249">
    <property type="entry name" value="Thioredoxin-like_sf"/>
</dbReference>